<keyword evidence="1" id="KW-0472">Membrane</keyword>
<dbReference type="AlphaFoldDB" id="A0A1G2BRQ8"/>
<gene>
    <name evidence="2" type="ORF">A3H70_01715</name>
</gene>
<sequence>MFSFNGFGTTIYGRRDVNQADGSYVVTKWFIIIFFPIIPLGSYRVIKEKQKFFTIGFPKYQIVPVKFNTKQVVNTYITWWGIPVVLIILVLIFG</sequence>
<keyword evidence="1" id="KW-1133">Transmembrane helix</keyword>
<evidence type="ECO:0000256" key="1">
    <source>
        <dbReference type="SAM" id="Phobius"/>
    </source>
</evidence>
<reference evidence="2 3" key="1">
    <citation type="journal article" date="2016" name="Nat. Commun.">
        <title>Thousands of microbial genomes shed light on interconnected biogeochemical processes in an aquifer system.</title>
        <authorList>
            <person name="Anantharaman K."/>
            <person name="Brown C.T."/>
            <person name="Hug L.A."/>
            <person name="Sharon I."/>
            <person name="Castelle C.J."/>
            <person name="Probst A.J."/>
            <person name="Thomas B.C."/>
            <person name="Singh A."/>
            <person name="Wilkins M.J."/>
            <person name="Karaoz U."/>
            <person name="Brodie E.L."/>
            <person name="Williams K.H."/>
            <person name="Hubbard S.S."/>
            <person name="Banfield J.F."/>
        </authorList>
    </citation>
    <scope>NUCLEOTIDE SEQUENCE [LARGE SCALE GENOMIC DNA]</scope>
</reference>
<name>A0A1G2BRQ8_9BACT</name>
<evidence type="ECO:0000313" key="3">
    <source>
        <dbReference type="Proteomes" id="UP000178109"/>
    </source>
</evidence>
<accession>A0A1G2BRQ8</accession>
<organism evidence="2 3">
    <name type="scientific">Candidatus Komeilibacteria bacterium RIFCSPLOWO2_02_FULL_48_11</name>
    <dbReference type="NCBI Taxonomy" id="1798553"/>
    <lineage>
        <taxon>Bacteria</taxon>
        <taxon>Candidatus Komeiliibacteriota</taxon>
    </lineage>
</organism>
<dbReference type="STRING" id="1798553.A3H70_01715"/>
<keyword evidence="1" id="KW-0812">Transmembrane</keyword>
<evidence type="ECO:0000313" key="2">
    <source>
        <dbReference type="EMBL" id="OGY90917.1"/>
    </source>
</evidence>
<dbReference type="EMBL" id="MHKO01000058">
    <property type="protein sequence ID" value="OGY90917.1"/>
    <property type="molecule type" value="Genomic_DNA"/>
</dbReference>
<proteinExistence type="predicted"/>
<dbReference type="Proteomes" id="UP000178109">
    <property type="component" value="Unassembled WGS sequence"/>
</dbReference>
<feature type="transmembrane region" description="Helical" evidence="1">
    <location>
        <begin position="29"/>
        <end position="46"/>
    </location>
</feature>
<feature type="transmembrane region" description="Helical" evidence="1">
    <location>
        <begin position="76"/>
        <end position="93"/>
    </location>
</feature>
<comment type="caution">
    <text evidence="2">The sequence shown here is derived from an EMBL/GenBank/DDBJ whole genome shotgun (WGS) entry which is preliminary data.</text>
</comment>
<protein>
    <submittedName>
        <fullName evidence="2">Uncharacterized protein</fullName>
    </submittedName>
</protein>